<dbReference type="EMBL" id="GBYX01476692">
    <property type="protein sequence ID" value="JAO04985.1"/>
    <property type="molecule type" value="Transcribed_RNA"/>
</dbReference>
<evidence type="ECO:0000313" key="1">
    <source>
        <dbReference type="EMBL" id="JAO04985.1"/>
    </source>
</evidence>
<gene>
    <name evidence="1" type="primary">PPUP113</name>
</gene>
<reference evidence="1" key="1">
    <citation type="submission" date="2014-12" db="EMBL/GenBank/DDBJ databases">
        <title>Parallel Evolution in Life History Adaptation Evident in the Tissue-Specific Poeciliopsis prolifica transcriptome.</title>
        <authorList>
            <person name="Jue N.K."/>
            <person name="Foley R.J."/>
            <person name="Obergfell C."/>
            <person name="Reznick D.N."/>
            <person name="O'Neill R.J."/>
            <person name="O'Neill M.J."/>
        </authorList>
    </citation>
    <scope>NUCLEOTIDE SEQUENCE</scope>
</reference>
<proteinExistence type="predicted"/>
<sequence>MAHFFNTVQTSYVQPVKMEGLNTFGHLIHFSFYNSSNPVLTRLILERLLQNSQQKIHNFCPCRKKNYSLVFITTYLIVIRYSNNMLQNSLQKSSVCTLMFLN</sequence>
<dbReference type="AlphaFoldDB" id="A0A0S7ES13"/>
<protein>
    <submittedName>
        <fullName evidence="1">PPUP113</fullName>
    </submittedName>
</protein>
<organism evidence="1">
    <name type="scientific">Poeciliopsis prolifica</name>
    <name type="common">blackstripe livebearer</name>
    <dbReference type="NCBI Taxonomy" id="188132"/>
    <lineage>
        <taxon>Eukaryota</taxon>
        <taxon>Metazoa</taxon>
        <taxon>Chordata</taxon>
        <taxon>Craniata</taxon>
        <taxon>Vertebrata</taxon>
        <taxon>Euteleostomi</taxon>
        <taxon>Actinopterygii</taxon>
        <taxon>Neopterygii</taxon>
        <taxon>Teleostei</taxon>
        <taxon>Neoteleostei</taxon>
        <taxon>Acanthomorphata</taxon>
        <taxon>Ovalentaria</taxon>
        <taxon>Atherinomorphae</taxon>
        <taxon>Cyprinodontiformes</taxon>
        <taxon>Poeciliidae</taxon>
        <taxon>Poeciliinae</taxon>
        <taxon>Poeciliopsis</taxon>
    </lineage>
</organism>
<accession>A0A0S7ES13</accession>
<name>A0A0S7ES13_9TELE</name>